<dbReference type="HOGENOM" id="CLU_2693020_0_0_1"/>
<dbReference type="KEGG" id="gtt:GUITHDRAFT_112085"/>
<reference evidence="2" key="3">
    <citation type="submission" date="2015-06" db="UniProtKB">
        <authorList>
            <consortium name="EnsemblProtists"/>
        </authorList>
    </citation>
    <scope>IDENTIFICATION</scope>
</reference>
<proteinExistence type="predicted"/>
<organism evidence="1">
    <name type="scientific">Guillardia theta (strain CCMP2712)</name>
    <name type="common">Cryptophyte</name>
    <dbReference type="NCBI Taxonomy" id="905079"/>
    <lineage>
        <taxon>Eukaryota</taxon>
        <taxon>Cryptophyceae</taxon>
        <taxon>Pyrenomonadales</taxon>
        <taxon>Geminigeraceae</taxon>
        <taxon>Guillardia</taxon>
    </lineage>
</organism>
<dbReference type="EMBL" id="JH993020">
    <property type="protein sequence ID" value="EKX41952.1"/>
    <property type="molecule type" value="Genomic_DNA"/>
</dbReference>
<accession>L1J0W5</accession>
<dbReference type="OrthoDB" id="430436at2759"/>
<protein>
    <submittedName>
        <fullName evidence="1 2">Uncharacterized protein</fullName>
    </submittedName>
</protein>
<dbReference type="RefSeq" id="XP_005828932.1">
    <property type="nucleotide sequence ID" value="XM_005828875.1"/>
</dbReference>
<dbReference type="SUPFAM" id="SSF51735">
    <property type="entry name" value="NAD(P)-binding Rossmann-fold domains"/>
    <property type="match status" value="1"/>
</dbReference>
<keyword evidence="3" id="KW-1185">Reference proteome</keyword>
<dbReference type="STRING" id="905079.L1J0W5"/>
<dbReference type="PaxDb" id="55529-EKX41952"/>
<gene>
    <name evidence="1" type="ORF">GUITHDRAFT_112085</name>
</gene>
<reference evidence="1 3" key="1">
    <citation type="journal article" date="2012" name="Nature">
        <title>Algal genomes reveal evolutionary mosaicism and the fate of nucleomorphs.</title>
        <authorList>
            <consortium name="DOE Joint Genome Institute"/>
            <person name="Curtis B.A."/>
            <person name="Tanifuji G."/>
            <person name="Burki F."/>
            <person name="Gruber A."/>
            <person name="Irimia M."/>
            <person name="Maruyama S."/>
            <person name="Arias M.C."/>
            <person name="Ball S.G."/>
            <person name="Gile G.H."/>
            <person name="Hirakawa Y."/>
            <person name="Hopkins J.F."/>
            <person name="Kuo A."/>
            <person name="Rensing S.A."/>
            <person name="Schmutz J."/>
            <person name="Symeonidi A."/>
            <person name="Elias M."/>
            <person name="Eveleigh R.J."/>
            <person name="Herman E.K."/>
            <person name="Klute M.J."/>
            <person name="Nakayama T."/>
            <person name="Obornik M."/>
            <person name="Reyes-Prieto A."/>
            <person name="Armbrust E.V."/>
            <person name="Aves S.J."/>
            <person name="Beiko R.G."/>
            <person name="Coutinho P."/>
            <person name="Dacks J.B."/>
            <person name="Durnford D.G."/>
            <person name="Fast N.M."/>
            <person name="Green B.R."/>
            <person name="Grisdale C.J."/>
            <person name="Hempel F."/>
            <person name="Henrissat B."/>
            <person name="Hoppner M.P."/>
            <person name="Ishida K."/>
            <person name="Kim E."/>
            <person name="Koreny L."/>
            <person name="Kroth P.G."/>
            <person name="Liu Y."/>
            <person name="Malik S.B."/>
            <person name="Maier U.G."/>
            <person name="McRose D."/>
            <person name="Mock T."/>
            <person name="Neilson J.A."/>
            <person name="Onodera N.T."/>
            <person name="Poole A.M."/>
            <person name="Pritham E.J."/>
            <person name="Richards T.A."/>
            <person name="Rocap G."/>
            <person name="Roy S.W."/>
            <person name="Sarai C."/>
            <person name="Schaack S."/>
            <person name="Shirato S."/>
            <person name="Slamovits C.H."/>
            <person name="Spencer D.F."/>
            <person name="Suzuki S."/>
            <person name="Worden A.Z."/>
            <person name="Zauner S."/>
            <person name="Barry K."/>
            <person name="Bell C."/>
            <person name="Bharti A.K."/>
            <person name="Crow J.A."/>
            <person name="Grimwood J."/>
            <person name="Kramer R."/>
            <person name="Lindquist E."/>
            <person name="Lucas S."/>
            <person name="Salamov A."/>
            <person name="McFadden G.I."/>
            <person name="Lane C.E."/>
            <person name="Keeling P.J."/>
            <person name="Gray M.W."/>
            <person name="Grigoriev I.V."/>
            <person name="Archibald J.M."/>
        </authorList>
    </citation>
    <scope>NUCLEOTIDE SEQUENCE</scope>
    <source>
        <strain evidence="1 3">CCMP2712</strain>
    </source>
</reference>
<dbReference type="GeneID" id="17298592"/>
<evidence type="ECO:0000313" key="1">
    <source>
        <dbReference type="EMBL" id="EKX41952.1"/>
    </source>
</evidence>
<reference evidence="3" key="2">
    <citation type="submission" date="2012-11" db="EMBL/GenBank/DDBJ databases">
        <authorList>
            <person name="Kuo A."/>
            <person name="Curtis B.A."/>
            <person name="Tanifuji G."/>
            <person name="Burki F."/>
            <person name="Gruber A."/>
            <person name="Irimia M."/>
            <person name="Maruyama S."/>
            <person name="Arias M.C."/>
            <person name="Ball S.G."/>
            <person name="Gile G.H."/>
            <person name="Hirakawa Y."/>
            <person name="Hopkins J.F."/>
            <person name="Rensing S.A."/>
            <person name="Schmutz J."/>
            <person name="Symeonidi A."/>
            <person name="Elias M."/>
            <person name="Eveleigh R.J."/>
            <person name="Herman E.K."/>
            <person name="Klute M.J."/>
            <person name="Nakayama T."/>
            <person name="Obornik M."/>
            <person name="Reyes-Prieto A."/>
            <person name="Armbrust E.V."/>
            <person name="Aves S.J."/>
            <person name="Beiko R.G."/>
            <person name="Coutinho P."/>
            <person name="Dacks J.B."/>
            <person name="Durnford D.G."/>
            <person name="Fast N.M."/>
            <person name="Green B.R."/>
            <person name="Grisdale C."/>
            <person name="Hempe F."/>
            <person name="Henrissat B."/>
            <person name="Hoppner M.P."/>
            <person name="Ishida K.-I."/>
            <person name="Kim E."/>
            <person name="Koreny L."/>
            <person name="Kroth P.G."/>
            <person name="Liu Y."/>
            <person name="Malik S.-B."/>
            <person name="Maier U.G."/>
            <person name="McRose D."/>
            <person name="Mock T."/>
            <person name="Neilson J.A."/>
            <person name="Onodera N.T."/>
            <person name="Poole A.M."/>
            <person name="Pritham E.J."/>
            <person name="Richards T.A."/>
            <person name="Rocap G."/>
            <person name="Roy S.W."/>
            <person name="Sarai C."/>
            <person name="Schaack S."/>
            <person name="Shirato S."/>
            <person name="Slamovits C.H."/>
            <person name="Spencer D.F."/>
            <person name="Suzuki S."/>
            <person name="Worden A.Z."/>
            <person name="Zauner S."/>
            <person name="Barry K."/>
            <person name="Bell C."/>
            <person name="Bharti A.K."/>
            <person name="Crow J.A."/>
            <person name="Grimwood J."/>
            <person name="Kramer R."/>
            <person name="Lindquist E."/>
            <person name="Lucas S."/>
            <person name="Salamov A."/>
            <person name="McFadden G.I."/>
            <person name="Lane C.E."/>
            <person name="Keeling P.J."/>
            <person name="Gray M.W."/>
            <person name="Grigoriev I.V."/>
            <person name="Archibald J.M."/>
        </authorList>
    </citation>
    <scope>NUCLEOTIDE SEQUENCE</scope>
    <source>
        <strain evidence="3">CCMP2712</strain>
    </source>
</reference>
<evidence type="ECO:0000313" key="3">
    <source>
        <dbReference type="Proteomes" id="UP000011087"/>
    </source>
</evidence>
<dbReference type="Gene3D" id="3.40.50.720">
    <property type="entry name" value="NAD(P)-binding Rossmann-like Domain"/>
    <property type="match status" value="1"/>
</dbReference>
<sequence>MGFDSIFIHVGTQRRKAGLEGQIRLEYDNTLAIAKAVKGFGCRNCHIVTSTGANANSSIMYLKTKGRIEESLKS</sequence>
<dbReference type="PANTHER" id="PTHR14097">
    <property type="entry name" value="OXIDOREDUCTASE HTATIP2"/>
    <property type="match status" value="1"/>
</dbReference>
<dbReference type="EnsemblProtists" id="EKX41952">
    <property type="protein sequence ID" value="EKX41952"/>
    <property type="gene ID" value="GUITHDRAFT_112085"/>
</dbReference>
<dbReference type="InterPro" id="IPR036291">
    <property type="entry name" value="NAD(P)-bd_dom_sf"/>
</dbReference>
<evidence type="ECO:0000313" key="2">
    <source>
        <dbReference type="EnsemblProtists" id="EKX41952"/>
    </source>
</evidence>
<name>L1J0W5_GUITC</name>
<dbReference type="AlphaFoldDB" id="L1J0W5"/>
<dbReference type="PANTHER" id="PTHR14097:SF7">
    <property type="entry name" value="OXIDOREDUCTASE HTATIP2"/>
    <property type="match status" value="1"/>
</dbReference>
<dbReference type="Proteomes" id="UP000011087">
    <property type="component" value="Unassembled WGS sequence"/>
</dbReference>